<dbReference type="AlphaFoldDB" id="A0A5D3FB13"/>
<feature type="compositionally biased region" description="Basic and acidic residues" evidence="1">
    <location>
        <begin position="70"/>
        <end position="79"/>
    </location>
</feature>
<accession>A0A5D3FB13</accession>
<name>A0A5D3FB13_9ACTN</name>
<feature type="compositionally biased region" description="Polar residues" evidence="1">
    <location>
        <begin position="50"/>
        <end position="69"/>
    </location>
</feature>
<gene>
    <name evidence="2" type="ORF">FXF68_31080</name>
</gene>
<dbReference type="RefSeq" id="WP_148765486.1">
    <property type="nucleotide sequence ID" value="NZ_VSRQ01000007.1"/>
</dbReference>
<feature type="region of interest" description="Disordered" evidence="1">
    <location>
        <begin position="36"/>
        <end position="79"/>
    </location>
</feature>
<evidence type="ECO:0000313" key="3">
    <source>
        <dbReference type="Proteomes" id="UP000323505"/>
    </source>
</evidence>
<dbReference type="EMBL" id="VSRQ01000007">
    <property type="protein sequence ID" value="TYK45128.1"/>
    <property type="molecule type" value="Genomic_DNA"/>
</dbReference>
<evidence type="ECO:0000313" key="2">
    <source>
        <dbReference type="EMBL" id="TYK45128.1"/>
    </source>
</evidence>
<reference evidence="2 3" key="1">
    <citation type="submission" date="2019-08" db="EMBL/GenBank/DDBJ databases">
        <title>Actinomadura sp. nov. CYP1-5 isolated from mountain soil.</title>
        <authorList>
            <person name="Songsumanus A."/>
            <person name="Kuncharoen N."/>
            <person name="Kudo T."/>
            <person name="Yuki M."/>
            <person name="Igarashi Y."/>
            <person name="Tanasupawat S."/>
        </authorList>
    </citation>
    <scope>NUCLEOTIDE SEQUENCE [LARGE SCALE GENOMIC DNA]</scope>
    <source>
        <strain evidence="2 3">CYP1-5</strain>
    </source>
</reference>
<organism evidence="2 3">
    <name type="scientific">Actinomadura decatromicini</name>
    <dbReference type="NCBI Taxonomy" id="2604572"/>
    <lineage>
        <taxon>Bacteria</taxon>
        <taxon>Bacillati</taxon>
        <taxon>Actinomycetota</taxon>
        <taxon>Actinomycetes</taxon>
        <taxon>Streptosporangiales</taxon>
        <taxon>Thermomonosporaceae</taxon>
        <taxon>Actinomadura</taxon>
    </lineage>
</organism>
<keyword evidence="3" id="KW-1185">Reference proteome</keyword>
<proteinExistence type="predicted"/>
<protein>
    <submittedName>
        <fullName evidence="2">Uncharacterized protein</fullName>
    </submittedName>
</protein>
<sequence>MVVLVWITIAVLVVAFLVLVAFTVWASQQLSRQAAQAEAKATRRLHPEAGTQTPGSGAPQGEQQNGQSQPEHEVPAQLRKEIDHALHLAEIEHNARQFAIIWRSYRRLAAMFPDAMDDIVKDEIARAEERDRGTDET</sequence>
<evidence type="ECO:0000256" key="1">
    <source>
        <dbReference type="SAM" id="MobiDB-lite"/>
    </source>
</evidence>
<dbReference type="Proteomes" id="UP000323505">
    <property type="component" value="Unassembled WGS sequence"/>
</dbReference>
<comment type="caution">
    <text evidence="2">The sequence shown here is derived from an EMBL/GenBank/DDBJ whole genome shotgun (WGS) entry which is preliminary data.</text>
</comment>